<dbReference type="InterPro" id="IPR020846">
    <property type="entry name" value="MFS_dom"/>
</dbReference>
<feature type="transmembrane region" description="Helical" evidence="8">
    <location>
        <begin position="16"/>
        <end position="41"/>
    </location>
</feature>
<feature type="transmembrane region" description="Helical" evidence="8">
    <location>
        <begin position="61"/>
        <end position="82"/>
    </location>
</feature>
<feature type="domain" description="Major facilitator superfamily (MFS) profile" evidence="9">
    <location>
        <begin position="18"/>
        <end position="464"/>
    </location>
</feature>
<reference evidence="10 11" key="1">
    <citation type="journal article" date="2017" name="Biotechnol. Biofuels">
        <title>Differential beta-glucosidase expression as a function of carbon source availability in Talaromyces amestolkiae: a genomic and proteomic approach.</title>
        <authorList>
            <person name="de Eugenio L.I."/>
            <person name="Mendez-Liter J.A."/>
            <person name="Nieto-Dominguez M."/>
            <person name="Alonso L."/>
            <person name="Gil-Munoz J."/>
            <person name="Barriuso J."/>
            <person name="Prieto A."/>
            <person name="Martinez M.J."/>
        </authorList>
    </citation>
    <scope>NUCLEOTIDE SEQUENCE [LARGE SCALE GENOMIC DNA]</scope>
    <source>
        <strain evidence="10 11">CIB</strain>
    </source>
</reference>
<dbReference type="EMBL" id="MIKG01000009">
    <property type="protein sequence ID" value="RAO69332.1"/>
    <property type="molecule type" value="Genomic_DNA"/>
</dbReference>
<dbReference type="SUPFAM" id="SSF103473">
    <property type="entry name" value="MFS general substrate transporter"/>
    <property type="match status" value="1"/>
</dbReference>
<dbReference type="GO" id="GO:0005351">
    <property type="term" value="F:carbohydrate:proton symporter activity"/>
    <property type="evidence" value="ECO:0007669"/>
    <property type="project" value="TreeGrafter"/>
</dbReference>
<evidence type="ECO:0000256" key="4">
    <source>
        <dbReference type="ARBA" id="ARBA00022692"/>
    </source>
</evidence>
<feature type="transmembrane region" description="Helical" evidence="8">
    <location>
        <begin position="441"/>
        <end position="460"/>
    </location>
</feature>
<evidence type="ECO:0000313" key="10">
    <source>
        <dbReference type="EMBL" id="RAO69332.1"/>
    </source>
</evidence>
<organism evidence="10 11">
    <name type="scientific">Talaromyces amestolkiae</name>
    <dbReference type="NCBI Taxonomy" id="1196081"/>
    <lineage>
        <taxon>Eukaryota</taxon>
        <taxon>Fungi</taxon>
        <taxon>Dikarya</taxon>
        <taxon>Ascomycota</taxon>
        <taxon>Pezizomycotina</taxon>
        <taxon>Eurotiomycetes</taxon>
        <taxon>Eurotiomycetidae</taxon>
        <taxon>Eurotiales</taxon>
        <taxon>Trichocomaceae</taxon>
        <taxon>Talaromyces</taxon>
        <taxon>Talaromyces sect. Talaromyces</taxon>
    </lineage>
</organism>
<dbReference type="InterPro" id="IPR036259">
    <property type="entry name" value="MFS_trans_sf"/>
</dbReference>
<keyword evidence="5 8" id="KW-1133">Transmembrane helix</keyword>
<dbReference type="Proteomes" id="UP000249363">
    <property type="component" value="Unassembled WGS sequence"/>
</dbReference>
<dbReference type="PANTHER" id="PTHR48022:SF11">
    <property type="entry name" value="MONOSACCHARIDE TRANSPORTER (HXT8), PUTATIVE (AFU_ORTHOLOGUE AFUA_2G08120)-RELATED"/>
    <property type="match status" value="1"/>
</dbReference>
<protein>
    <recommendedName>
        <fullName evidence="9">Major facilitator superfamily (MFS) profile domain-containing protein</fullName>
    </recommendedName>
</protein>
<evidence type="ECO:0000256" key="1">
    <source>
        <dbReference type="ARBA" id="ARBA00004141"/>
    </source>
</evidence>
<keyword evidence="3 7" id="KW-0813">Transport</keyword>
<dbReference type="PROSITE" id="PS00216">
    <property type="entry name" value="SUGAR_TRANSPORT_1"/>
    <property type="match status" value="1"/>
</dbReference>
<feature type="transmembrane region" description="Helical" evidence="8">
    <location>
        <begin position="118"/>
        <end position="140"/>
    </location>
</feature>
<accession>A0A364L0J2</accession>
<feature type="transmembrane region" description="Helical" evidence="8">
    <location>
        <begin position="316"/>
        <end position="333"/>
    </location>
</feature>
<dbReference type="OrthoDB" id="6612291at2759"/>
<feature type="transmembrane region" description="Helical" evidence="8">
    <location>
        <begin position="147"/>
        <end position="167"/>
    </location>
</feature>
<dbReference type="InterPro" id="IPR005829">
    <property type="entry name" value="Sugar_transporter_CS"/>
</dbReference>
<dbReference type="AlphaFoldDB" id="A0A364L0J2"/>
<comment type="similarity">
    <text evidence="2 7">Belongs to the major facilitator superfamily. Sugar transporter (TC 2.A.1.1) family.</text>
</comment>
<evidence type="ECO:0000259" key="9">
    <source>
        <dbReference type="PROSITE" id="PS50850"/>
    </source>
</evidence>
<keyword evidence="11" id="KW-1185">Reference proteome</keyword>
<evidence type="ECO:0000256" key="5">
    <source>
        <dbReference type="ARBA" id="ARBA00022989"/>
    </source>
</evidence>
<evidence type="ECO:0000256" key="6">
    <source>
        <dbReference type="ARBA" id="ARBA00023136"/>
    </source>
</evidence>
<dbReference type="PROSITE" id="PS50850">
    <property type="entry name" value="MFS"/>
    <property type="match status" value="1"/>
</dbReference>
<gene>
    <name evidence="10" type="ORF">BHQ10_005344</name>
</gene>
<evidence type="ECO:0000256" key="7">
    <source>
        <dbReference type="RuleBase" id="RU003346"/>
    </source>
</evidence>
<dbReference type="NCBIfam" id="TIGR00879">
    <property type="entry name" value="SP"/>
    <property type="match status" value="1"/>
</dbReference>
<dbReference type="RefSeq" id="XP_040733848.1">
    <property type="nucleotide sequence ID" value="XM_040877810.1"/>
</dbReference>
<evidence type="ECO:0000256" key="3">
    <source>
        <dbReference type="ARBA" id="ARBA00022448"/>
    </source>
</evidence>
<dbReference type="InterPro" id="IPR050360">
    <property type="entry name" value="MFS_Sugar_Transporters"/>
</dbReference>
<dbReference type="GO" id="GO:0016020">
    <property type="term" value="C:membrane"/>
    <property type="evidence" value="ECO:0007669"/>
    <property type="project" value="UniProtKB-SubCell"/>
</dbReference>
<dbReference type="PANTHER" id="PTHR48022">
    <property type="entry name" value="PLASTIDIC GLUCOSE TRANSPORTER 4"/>
    <property type="match status" value="1"/>
</dbReference>
<dbReference type="GeneID" id="63794560"/>
<comment type="caution">
    <text evidence="10">The sequence shown here is derived from an EMBL/GenBank/DDBJ whole genome shotgun (WGS) entry which is preliminary data.</text>
</comment>
<feature type="transmembrane region" description="Helical" evidence="8">
    <location>
        <begin position="375"/>
        <end position="400"/>
    </location>
</feature>
<evidence type="ECO:0000256" key="2">
    <source>
        <dbReference type="ARBA" id="ARBA00010992"/>
    </source>
</evidence>
<dbReference type="InterPro" id="IPR003663">
    <property type="entry name" value="Sugar/inositol_transpt"/>
</dbReference>
<evidence type="ECO:0000313" key="11">
    <source>
        <dbReference type="Proteomes" id="UP000249363"/>
    </source>
</evidence>
<feature type="transmembrane region" description="Helical" evidence="8">
    <location>
        <begin position="275"/>
        <end position="296"/>
    </location>
</feature>
<proteinExistence type="inferred from homology"/>
<feature type="transmembrane region" description="Helical" evidence="8">
    <location>
        <begin position="187"/>
        <end position="206"/>
    </location>
</feature>
<dbReference type="Pfam" id="PF00083">
    <property type="entry name" value="Sugar_tr"/>
    <property type="match status" value="1"/>
</dbReference>
<sequence length="525" mass="57534">MGNKVKNSPNINWKNFFICFAISIGNISFGYPAAIIGTTLSQPGFLVYMGLETASGKAKNAAALEGAMNGVFQTGALFGIFSSEWVMGRYGRKLGVLYAAVLSIIGGAFVTASQNVAMFIAFRFVAGAGSGLLQVCPVYCSELSPPFLRGFFVGVNGILIASGYALASYMGLAFNSIKDNPEAQWRGPLGMALVFAVIMVAILPFIPESPRWLLMNGRAEEAWKIIKDIHDNPADPEHEFARREFYQIRKQIELDRTLDCSWTQMFRKPSYRKRSLLVIAYAFLGESTAMLVIANYSSVLYSRFGYNSREQIALQTGYNTVPIIGNIIGALVMDKVGRRPLMLGSIAGCLVFVSVETVMMALYTGTNHNSNGTYMGVAALYCFIFFYAVGADVAGIVFYGEIFPNHIRAKGFSMAVGTRALTELVYLEAASTAFANIGWRFFLLFISIMTIGLVVMYFVLPETKRVPLEEVAAIFGDKDEVVCYLEQLNIDPQTHNSTGNDGTVNGIVTDREGKPGVQFIESIRL</sequence>
<comment type="subcellular location">
    <subcellularLocation>
        <location evidence="1">Membrane</location>
        <topology evidence="1">Multi-pass membrane protein</topology>
    </subcellularLocation>
</comment>
<dbReference type="Gene3D" id="1.20.1250.20">
    <property type="entry name" value="MFS general substrate transporter like domains"/>
    <property type="match status" value="1"/>
</dbReference>
<keyword evidence="4 8" id="KW-0812">Transmembrane</keyword>
<evidence type="ECO:0000256" key="8">
    <source>
        <dbReference type="SAM" id="Phobius"/>
    </source>
</evidence>
<feature type="transmembrane region" description="Helical" evidence="8">
    <location>
        <begin position="340"/>
        <end position="363"/>
    </location>
</feature>
<feature type="transmembrane region" description="Helical" evidence="8">
    <location>
        <begin position="94"/>
        <end position="112"/>
    </location>
</feature>
<keyword evidence="6 8" id="KW-0472">Membrane</keyword>
<name>A0A364L0J2_TALAM</name>
<dbReference type="InterPro" id="IPR005828">
    <property type="entry name" value="MFS_sugar_transport-like"/>
</dbReference>